<dbReference type="GO" id="GO:0005829">
    <property type="term" value="C:cytosol"/>
    <property type="evidence" value="ECO:0007669"/>
    <property type="project" value="TreeGrafter"/>
</dbReference>
<dbReference type="Proteomes" id="UP000009888">
    <property type="component" value="Unassembled WGS sequence"/>
</dbReference>
<keyword evidence="11" id="KW-1185">Reference proteome</keyword>
<organism evidence="10 11">
    <name type="scientific">Actinobaculum massiliense ACS-171-V-Col2</name>
    <dbReference type="NCBI Taxonomy" id="883066"/>
    <lineage>
        <taxon>Bacteria</taxon>
        <taxon>Bacillati</taxon>
        <taxon>Actinomycetota</taxon>
        <taxon>Actinomycetes</taxon>
        <taxon>Actinomycetales</taxon>
        <taxon>Actinomycetaceae</taxon>
        <taxon>Actinobaculum</taxon>
    </lineage>
</organism>
<feature type="DNA-binding region" description="OmpR/PhoB-type" evidence="7">
    <location>
        <begin position="140"/>
        <end position="237"/>
    </location>
</feature>
<feature type="domain" description="OmpR/PhoB-type" evidence="9">
    <location>
        <begin position="140"/>
        <end position="237"/>
    </location>
</feature>
<dbReference type="EMBL" id="AGWL01000003">
    <property type="protein sequence ID" value="EKU95403.1"/>
    <property type="molecule type" value="Genomic_DNA"/>
</dbReference>
<accession>K9EFK7</accession>
<dbReference type="InterPro" id="IPR011006">
    <property type="entry name" value="CheY-like_superfamily"/>
</dbReference>
<evidence type="ECO:0000256" key="4">
    <source>
        <dbReference type="ARBA" id="ARBA00023125"/>
    </source>
</evidence>
<evidence type="ECO:0000256" key="1">
    <source>
        <dbReference type="ARBA" id="ARBA00022553"/>
    </source>
</evidence>
<dbReference type="STRING" id="202789.GCA_001457435_01361"/>
<dbReference type="SUPFAM" id="SSF52172">
    <property type="entry name" value="CheY-like"/>
    <property type="match status" value="1"/>
</dbReference>
<evidence type="ECO:0000313" key="11">
    <source>
        <dbReference type="Proteomes" id="UP000009888"/>
    </source>
</evidence>
<evidence type="ECO:0000256" key="6">
    <source>
        <dbReference type="PROSITE-ProRule" id="PRU00169"/>
    </source>
</evidence>
<dbReference type="PATRIC" id="fig|883066.3.peg.795"/>
<keyword evidence="5" id="KW-0804">Transcription</keyword>
<dbReference type="InterPro" id="IPR039420">
    <property type="entry name" value="WalR-like"/>
</dbReference>
<dbReference type="Gene3D" id="1.10.10.10">
    <property type="entry name" value="Winged helix-like DNA-binding domain superfamily/Winged helix DNA-binding domain"/>
    <property type="match status" value="1"/>
</dbReference>
<dbReference type="SMART" id="SM00448">
    <property type="entry name" value="REC"/>
    <property type="match status" value="1"/>
</dbReference>
<dbReference type="InterPro" id="IPR001789">
    <property type="entry name" value="Sig_transdc_resp-reg_receiver"/>
</dbReference>
<gene>
    <name evidence="10" type="ORF">HMPREF9233_00768</name>
</gene>
<comment type="caution">
    <text evidence="10">The sequence shown here is derived from an EMBL/GenBank/DDBJ whole genome shotgun (WGS) entry which is preliminary data.</text>
</comment>
<dbReference type="SMART" id="SM00862">
    <property type="entry name" value="Trans_reg_C"/>
    <property type="match status" value="1"/>
</dbReference>
<dbReference type="InterPro" id="IPR036388">
    <property type="entry name" value="WH-like_DNA-bd_sf"/>
</dbReference>
<keyword evidence="2" id="KW-0902">Two-component regulatory system</keyword>
<dbReference type="GO" id="GO:0006355">
    <property type="term" value="P:regulation of DNA-templated transcription"/>
    <property type="evidence" value="ECO:0007669"/>
    <property type="project" value="InterPro"/>
</dbReference>
<dbReference type="PROSITE" id="PS50110">
    <property type="entry name" value="RESPONSE_REGULATORY"/>
    <property type="match status" value="1"/>
</dbReference>
<evidence type="ECO:0000256" key="7">
    <source>
        <dbReference type="PROSITE-ProRule" id="PRU01091"/>
    </source>
</evidence>
<dbReference type="Gene3D" id="3.40.50.2300">
    <property type="match status" value="1"/>
</dbReference>
<sequence>MIQQKLVHPDGTPPRVVVVDDEVSLADLLSSALRYEGWEVSTAHDGFSAVQLIRRVKPDVIVLDVMLPDLDGYEVLKRARQTLPDVPVLFLTAKDTVEDRVKGFNAGGDDYVVKPFSLEEVVVRLRALMRRSGLAEPESDHILHVGDLVLDRDTHEVTRAGKRIDLTSTEFKLLAYLMENERKVLAKTQILDRVWGYDFGGKVNIVELYISYLRRKIDSGREPMIHTVRGAGYMLSPGKK</sequence>
<feature type="domain" description="Response regulatory" evidence="8">
    <location>
        <begin position="15"/>
        <end position="129"/>
    </location>
</feature>
<dbReference type="GO" id="GO:0000156">
    <property type="term" value="F:phosphorelay response regulator activity"/>
    <property type="evidence" value="ECO:0007669"/>
    <property type="project" value="TreeGrafter"/>
</dbReference>
<dbReference type="HOGENOM" id="CLU_000445_30_1_11"/>
<dbReference type="eggNOG" id="COG0745">
    <property type="taxonomic scope" value="Bacteria"/>
</dbReference>
<evidence type="ECO:0000256" key="3">
    <source>
        <dbReference type="ARBA" id="ARBA00023015"/>
    </source>
</evidence>
<dbReference type="FunFam" id="1.10.10.10:FF:000005">
    <property type="entry name" value="Two-component system response regulator"/>
    <property type="match status" value="1"/>
</dbReference>
<evidence type="ECO:0000259" key="9">
    <source>
        <dbReference type="PROSITE" id="PS51755"/>
    </source>
</evidence>
<dbReference type="AlphaFoldDB" id="K9EFK7"/>
<dbReference type="PANTHER" id="PTHR48111">
    <property type="entry name" value="REGULATOR OF RPOS"/>
    <property type="match status" value="1"/>
</dbReference>
<keyword evidence="4 7" id="KW-0238">DNA-binding</keyword>
<dbReference type="GO" id="GO:0000976">
    <property type="term" value="F:transcription cis-regulatory region binding"/>
    <property type="evidence" value="ECO:0007669"/>
    <property type="project" value="TreeGrafter"/>
</dbReference>
<protein>
    <submittedName>
        <fullName evidence="10">Uncharacterized protein</fullName>
    </submittedName>
</protein>
<dbReference type="Gene3D" id="6.10.250.690">
    <property type="match status" value="1"/>
</dbReference>
<dbReference type="InterPro" id="IPR001867">
    <property type="entry name" value="OmpR/PhoB-type_DNA-bd"/>
</dbReference>
<keyword evidence="1 6" id="KW-0597">Phosphoprotein</keyword>
<dbReference type="Pfam" id="PF00486">
    <property type="entry name" value="Trans_reg_C"/>
    <property type="match status" value="1"/>
</dbReference>
<dbReference type="PROSITE" id="PS51755">
    <property type="entry name" value="OMPR_PHOB"/>
    <property type="match status" value="1"/>
</dbReference>
<evidence type="ECO:0000256" key="5">
    <source>
        <dbReference type="ARBA" id="ARBA00023163"/>
    </source>
</evidence>
<feature type="modified residue" description="4-aspartylphosphate" evidence="6">
    <location>
        <position position="64"/>
    </location>
</feature>
<dbReference type="GO" id="GO:0032993">
    <property type="term" value="C:protein-DNA complex"/>
    <property type="evidence" value="ECO:0007669"/>
    <property type="project" value="TreeGrafter"/>
</dbReference>
<dbReference type="CDD" id="cd00383">
    <property type="entry name" value="trans_reg_C"/>
    <property type="match status" value="1"/>
</dbReference>
<keyword evidence="3" id="KW-0805">Transcription regulation</keyword>
<name>K9EFK7_9ACTO</name>
<dbReference type="Pfam" id="PF00072">
    <property type="entry name" value="Response_reg"/>
    <property type="match status" value="1"/>
</dbReference>
<proteinExistence type="predicted"/>
<reference evidence="10 11" key="1">
    <citation type="submission" date="2012-09" db="EMBL/GenBank/DDBJ databases">
        <title>The Genome Sequence of Actinobaculum massiliae ACS-171-V-COL2.</title>
        <authorList>
            <consortium name="The Broad Institute Genome Sequencing Platform"/>
            <person name="Earl A."/>
            <person name="Ward D."/>
            <person name="Feldgarden M."/>
            <person name="Gevers D."/>
            <person name="Saerens B."/>
            <person name="Vaneechoutte M."/>
            <person name="Walker B."/>
            <person name="Young S.K."/>
            <person name="Zeng Q."/>
            <person name="Gargeya S."/>
            <person name="Fitzgerald M."/>
            <person name="Haas B."/>
            <person name="Abouelleil A."/>
            <person name="Alvarado L."/>
            <person name="Arachchi H.M."/>
            <person name="Berlin A."/>
            <person name="Chapman S.B."/>
            <person name="Goldberg J."/>
            <person name="Griggs A."/>
            <person name="Gujja S."/>
            <person name="Hansen M."/>
            <person name="Howarth C."/>
            <person name="Imamovic A."/>
            <person name="Larimer J."/>
            <person name="McCowen C."/>
            <person name="Montmayeur A."/>
            <person name="Murphy C."/>
            <person name="Neiman D."/>
            <person name="Pearson M."/>
            <person name="Priest M."/>
            <person name="Roberts A."/>
            <person name="Saif S."/>
            <person name="Shea T."/>
            <person name="Sisk P."/>
            <person name="Sykes S."/>
            <person name="Wortman J."/>
            <person name="Nusbaum C."/>
            <person name="Birren B."/>
        </authorList>
    </citation>
    <scope>NUCLEOTIDE SEQUENCE [LARGE SCALE GENOMIC DNA]</scope>
    <source>
        <strain evidence="11">ACS-171-V-Col2</strain>
    </source>
</reference>
<dbReference type="FunFam" id="3.40.50.2300:FF:000001">
    <property type="entry name" value="DNA-binding response regulator PhoB"/>
    <property type="match status" value="1"/>
</dbReference>
<dbReference type="PANTHER" id="PTHR48111:SF28">
    <property type="entry name" value="TRANSCRIPTIONAL REGULATORY PROTEIN TCRX-RELATED"/>
    <property type="match status" value="1"/>
</dbReference>
<evidence type="ECO:0000313" key="10">
    <source>
        <dbReference type="EMBL" id="EKU95403.1"/>
    </source>
</evidence>
<evidence type="ECO:0000259" key="8">
    <source>
        <dbReference type="PROSITE" id="PS50110"/>
    </source>
</evidence>
<dbReference type="RefSeq" id="WP_007000974.1">
    <property type="nucleotide sequence ID" value="NZ_JH992955.1"/>
</dbReference>
<evidence type="ECO:0000256" key="2">
    <source>
        <dbReference type="ARBA" id="ARBA00023012"/>
    </source>
</evidence>